<organism evidence="5 6">
    <name type="scientific">Cupriavidus oxalaticus</name>
    <dbReference type="NCBI Taxonomy" id="96344"/>
    <lineage>
        <taxon>Bacteria</taxon>
        <taxon>Pseudomonadati</taxon>
        <taxon>Pseudomonadota</taxon>
        <taxon>Betaproteobacteria</taxon>
        <taxon>Burkholderiales</taxon>
        <taxon>Burkholderiaceae</taxon>
        <taxon>Cupriavidus</taxon>
    </lineage>
</organism>
<proteinExistence type="inferred from homology"/>
<evidence type="ECO:0000256" key="3">
    <source>
        <dbReference type="RuleBase" id="RU000363"/>
    </source>
</evidence>
<keyword evidence="4" id="KW-0812">Transmembrane</keyword>
<feature type="transmembrane region" description="Helical" evidence="4">
    <location>
        <begin position="308"/>
        <end position="325"/>
    </location>
</feature>
<reference evidence="5 6" key="1">
    <citation type="submission" date="2019-03" db="EMBL/GenBank/DDBJ databases">
        <title>Efficiently degradation of phenoxyalkanoic acid herbicides by Cupriavidus oxalaticus strain X32.</title>
        <authorList>
            <person name="Sheng X."/>
        </authorList>
    </citation>
    <scope>NUCLEOTIDE SEQUENCE [LARGE SCALE GENOMIC DNA]</scope>
    <source>
        <strain evidence="5 6">X32</strain>
    </source>
</reference>
<keyword evidence="2" id="KW-0560">Oxidoreductase</keyword>
<evidence type="ECO:0000256" key="2">
    <source>
        <dbReference type="ARBA" id="ARBA00023002"/>
    </source>
</evidence>
<dbReference type="AlphaFoldDB" id="A0A4P7LFW0"/>
<dbReference type="KEGG" id="cox:E0W60_19180"/>
<dbReference type="GO" id="GO:0016020">
    <property type="term" value="C:membrane"/>
    <property type="evidence" value="ECO:0007669"/>
    <property type="project" value="TreeGrafter"/>
</dbReference>
<dbReference type="NCBIfam" id="NF004792">
    <property type="entry name" value="PRK06139.1"/>
    <property type="match status" value="1"/>
</dbReference>
<sequence length="330" mass="34641">MHPTRPLTVVITGASSGIGLATALAFARAQARVVLCARGEAPLARAAAACRELGARALAVPGDVTQPAAMHRLAERAAEFGDGGIDVWVNNAGVGAVGLFDETPVAAHEQVVRINLLGYLHGAHAVLPFFKAARKGVLVNIVSLGAWAPSPYGVSYTASKFGLRGFSEALRAELVDYPQIRICDIFPATADTPGMRHSANYTGKALRPPRPLVDAGAVARAVLRAVLRAVAAPASQAVTVGVVARLARVANLLAPGLLQRAYGRILHRHFSGAHEIPVTDGNLFHASLGHMDVQGGWTSPEQMRQLRIAGAAVAAGLAGLALWHWRRHAR</sequence>
<dbReference type="EMBL" id="CP038635">
    <property type="protein sequence ID" value="QBY53219.1"/>
    <property type="molecule type" value="Genomic_DNA"/>
</dbReference>
<keyword evidence="4" id="KW-0472">Membrane</keyword>
<evidence type="ECO:0000256" key="1">
    <source>
        <dbReference type="ARBA" id="ARBA00006484"/>
    </source>
</evidence>
<dbReference type="PRINTS" id="PR00081">
    <property type="entry name" value="GDHRDH"/>
</dbReference>
<dbReference type="PANTHER" id="PTHR44196">
    <property type="entry name" value="DEHYDROGENASE/REDUCTASE SDR FAMILY MEMBER 7B"/>
    <property type="match status" value="1"/>
</dbReference>
<accession>A0A4P7LFW0</accession>
<dbReference type="Pfam" id="PF00106">
    <property type="entry name" value="adh_short"/>
    <property type="match status" value="1"/>
</dbReference>
<protein>
    <submittedName>
        <fullName evidence="5">SDR family oxidoreductase</fullName>
    </submittedName>
</protein>
<dbReference type="InterPro" id="IPR036291">
    <property type="entry name" value="NAD(P)-bd_dom_sf"/>
</dbReference>
<dbReference type="SUPFAM" id="SSF51735">
    <property type="entry name" value="NAD(P)-binding Rossmann-fold domains"/>
    <property type="match status" value="1"/>
</dbReference>
<dbReference type="GO" id="GO:0016491">
    <property type="term" value="F:oxidoreductase activity"/>
    <property type="evidence" value="ECO:0007669"/>
    <property type="project" value="UniProtKB-KW"/>
</dbReference>
<dbReference type="PROSITE" id="PS00061">
    <property type="entry name" value="ADH_SHORT"/>
    <property type="match status" value="1"/>
</dbReference>
<dbReference type="OrthoDB" id="9790266at2"/>
<keyword evidence="4" id="KW-1133">Transmembrane helix</keyword>
<evidence type="ECO:0000313" key="6">
    <source>
        <dbReference type="Proteomes" id="UP000295294"/>
    </source>
</evidence>
<dbReference type="RefSeq" id="WP_135705275.1">
    <property type="nucleotide sequence ID" value="NZ_CP038635.1"/>
</dbReference>
<gene>
    <name evidence="5" type="ORF">E0W60_19180</name>
</gene>
<dbReference type="PRINTS" id="PR00080">
    <property type="entry name" value="SDRFAMILY"/>
</dbReference>
<comment type="similarity">
    <text evidence="1 3">Belongs to the short-chain dehydrogenases/reductases (SDR) family.</text>
</comment>
<dbReference type="InterPro" id="IPR020904">
    <property type="entry name" value="Sc_DH/Rdtase_CS"/>
</dbReference>
<dbReference type="Gene3D" id="3.40.50.720">
    <property type="entry name" value="NAD(P)-binding Rossmann-like Domain"/>
    <property type="match status" value="1"/>
</dbReference>
<name>A0A4P7LFW0_9BURK</name>
<dbReference type="PANTHER" id="PTHR44196:SF1">
    <property type="entry name" value="DEHYDROGENASE_REDUCTASE SDR FAMILY MEMBER 7B"/>
    <property type="match status" value="1"/>
</dbReference>
<evidence type="ECO:0000256" key="4">
    <source>
        <dbReference type="SAM" id="Phobius"/>
    </source>
</evidence>
<evidence type="ECO:0000313" key="5">
    <source>
        <dbReference type="EMBL" id="QBY53219.1"/>
    </source>
</evidence>
<dbReference type="Proteomes" id="UP000295294">
    <property type="component" value="Chromosome 2"/>
</dbReference>
<dbReference type="InterPro" id="IPR002347">
    <property type="entry name" value="SDR_fam"/>
</dbReference>